<organism evidence="1 2">
    <name type="scientific">Lutibacter oceani</name>
    <dbReference type="NCBI Taxonomy" id="1853311"/>
    <lineage>
        <taxon>Bacteria</taxon>
        <taxon>Pseudomonadati</taxon>
        <taxon>Bacteroidota</taxon>
        <taxon>Flavobacteriia</taxon>
        <taxon>Flavobacteriales</taxon>
        <taxon>Flavobacteriaceae</taxon>
        <taxon>Lutibacter</taxon>
    </lineage>
</organism>
<evidence type="ECO:0008006" key="3">
    <source>
        <dbReference type="Google" id="ProtNLM"/>
    </source>
</evidence>
<reference evidence="1 2" key="1">
    <citation type="submission" date="2018-08" db="EMBL/GenBank/DDBJ databases">
        <title>Genomic Encyclopedia of Type Strains, Phase III (KMG-III): the genomes of soil and plant-associated and newly described type strains.</title>
        <authorList>
            <person name="Whitman W."/>
        </authorList>
    </citation>
    <scope>NUCLEOTIDE SEQUENCE [LARGE SCALE GENOMIC DNA]</scope>
    <source>
        <strain evidence="1 2">325-5</strain>
    </source>
</reference>
<dbReference type="EMBL" id="QTTQ01000009">
    <property type="protein sequence ID" value="REE82922.1"/>
    <property type="molecule type" value="Genomic_DNA"/>
</dbReference>
<dbReference type="Proteomes" id="UP000256429">
    <property type="component" value="Unassembled WGS sequence"/>
</dbReference>
<keyword evidence="2" id="KW-1185">Reference proteome</keyword>
<evidence type="ECO:0000313" key="1">
    <source>
        <dbReference type="EMBL" id="REE82922.1"/>
    </source>
</evidence>
<proteinExistence type="predicted"/>
<dbReference type="AlphaFoldDB" id="A0A3D9S2Q6"/>
<dbReference type="OrthoDB" id="1148517at2"/>
<sequence>MKISLKLFLGILLIGVISVNSYSQNDTTKIKKIDSEINSTTSTNQLKAKTLNSTVNPSSPIDLKIEKQLNTEAINKNLNANKSNSNQNFMLENLPEDSDIIGKKYWKGKDVTNAKLKSNFSLGTVTSRTKSVKIECRDYSAIDGDRIRIYLNEQVISDNIGLKANYYVYYINLEKGYNRIDFQALNQGFSGPNTAELAVYDANGNLISSKEWNLTTGQTATIGIIQQ</sequence>
<gene>
    <name evidence="1" type="ORF">BX611_0197</name>
</gene>
<evidence type="ECO:0000313" key="2">
    <source>
        <dbReference type="Proteomes" id="UP000256429"/>
    </source>
</evidence>
<name>A0A3D9S2Q6_9FLAO</name>
<accession>A0A3D9S2Q6</accession>
<dbReference type="RefSeq" id="WP_115877622.1">
    <property type="nucleotide sequence ID" value="NZ_QTTQ01000009.1"/>
</dbReference>
<comment type="caution">
    <text evidence="1">The sequence shown here is derived from an EMBL/GenBank/DDBJ whole genome shotgun (WGS) entry which is preliminary data.</text>
</comment>
<protein>
    <recommendedName>
        <fullName evidence="3">Secreted protein</fullName>
    </recommendedName>
</protein>